<dbReference type="RefSeq" id="WP_182529252.1">
    <property type="nucleotide sequence ID" value="NZ_JACGXL010000001.1"/>
</dbReference>
<evidence type="ECO:0000313" key="2">
    <source>
        <dbReference type="EMBL" id="MBA8886147.1"/>
    </source>
</evidence>
<dbReference type="Proteomes" id="UP000550401">
    <property type="component" value="Unassembled WGS sequence"/>
</dbReference>
<gene>
    <name evidence="2" type="ORF">FHW12_000338</name>
</gene>
<name>A0A839EPB9_9GAMM</name>
<proteinExistence type="predicted"/>
<feature type="region of interest" description="Disordered" evidence="1">
    <location>
        <begin position="23"/>
        <end position="49"/>
    </location>
</feature>
<evidence type="ECO:0000256" key="1">
    <source>
        <dbReference type="SAM" id="MobiDB-lite"/>
    </source>
</evidence>
<protein>
    <submittedName>
        <fullName evidence="2">Uncharacterized protein</fullName>
    </submittedName>
</protein>
<dbReference type="EMBL" id="JACGXL010000001">
    <property type="protein sequence ID" value="MBA8886147.1"/>
    <property type="molecule type" value="Genomic_DNA"/>
</dbReference>
<dbReference type="AlphaFoldDB" id="A0A839EPB9"/>
<evidence type="ECO:0000313" key="3">
    <source>
        <dbReference type="Proteomes" id="UP000550401"/>
    </source>
</evidence>
<organism evidence="2 3">
    <name type="scientific">Dokdonella fugitiva</name>
    <dbReference type="NCBI Taxonomy" id="328517"/>
    <lineage>
        <taxon>Bacteria</taxon>
        <taxon>Pseudomonadati</taxon>
        <taxon>Pseudomonadota</taxon>
        <taxon>Gammaproteobacteria</taxon>
        <taxon>Lysobacterales</taxon>
        <taxon>Rhodanobacteraceae</taxon>
        <taxon>Dokdonella</taxon>
    </lineage>
</organism>
<accession>A0A839EPB9</accession>
<sequence>MRAQADAKRSEARQKAAAALIEAAAAKERRRNPPPKLVAMPEPTGNTEADAKADLDALVGGFRERAKAESRRFELATDSEYWCCLCFQTREQKEAFLGALNLLLHGDKYIDGRVVAKQLGISLPAADVPYNTSAKVDPTWVEFIDKKR</sequence>
<reference evidence="2 3" key="1">
    <citation type="submission" date="2020-07" db="EMBL/GenBank/DDBJ databases">
        <title>Genomic Encyclopedia of Type Strains, Phase IV (KMG-V): Genome sequencing to study the core and pangenomes of soil and plant-associated prokaryotes.</title>
        <authorList>
            <person name="Whitman W."/>
        </authorList>
    </citation>
    <scope>NUCLEOTIDE SEQUENCE [LARGE SCALE GENOMIC DNA]</scope>
    <source>
        <strain evidence="2 3">RH2WT43</strain>
    </source>
</reference>
<comment type="caution">
    <text evidence="2">The sequence shown here is derived from an EMBL/GenBank/DDBJ whole genome shotgun (WGS) entry which is preliminary data.</text>
</comment>
<keyword evidence="3" id="KW-1185">Reference proteome</keyword>